<comment type="subcellular location">
    <subcellularLocation>
        <location evidence="1">Secreted</location>
        <location evidence="1">Extracellular space</location>
    </subcellularLocation>
</comment>
<dbReference type="AlphaFoldDB" id="A0A673K8C1"/>
<dbReference type="GO" id="GO:0005576">
    <property type="term" value="C:extracellular region"/>
    <property type="evidence" value="ECO:0007669"/>
    <property type="project" value="UniProtKB-SubCell"/>
</dbReference>
<evidence type="ECO:0000256" key="3">
    <source>
        <dbReference type="ARBA" id="ARBA00023157"/>
    </source>
</evidence>
<evidence type="ECO:0000256" key="5">
    <source>
        <dbReference type="ARBA" id="ARBA00038868"/>
    </source>
</evidence>
<name>A0A673K8C1_9TELE</name>
<feature type="domain" description="Peptidase S1" evidence="7">
    <location>
        <begin position="23"/>
        <end position="228"/>
    </location>
</feature>
<evidence type="ECO:0000256" key="4">
    <source>
        <dbReference type="ARBA" id="ARBA00036320"/>
    </source>
</evidence>
<dbReference type="PANTHER" id="PTHR24271">
    <property type="entry name" value="KALLIKREIN-RELATED"/>
    <property type="match status" value="1"/>
</dbReference>
<evidence type="ECO:0000256" key="2">
    <source>
        <dbReference type="ARBA" id="ARBA00023145"/>
    </source>
</evidence>
<dbReference type="SMART" id="SM00020">
    <property type="entry name" value="Tryp_SPc"/>
    <property type="match status" value="1"/>
</dbReference>
<dbReference type="Ensembl" id="ENSSRHT00000060537.1">
    <property type="protein sequence ID" value="ENSSRHP00000058901.1"/>
    <property type="gene ID" value="ENSSRHG00000029478.1"/>
</dbReference>
<dbReference type="FunFam" id="2.40.10.10:FF:000005">
    <property type="entry name" value="Serine protease 37"/>
    <property type="match status" value="1"/>
</dbReference>
<dbReference type="InterPro" id="IPR018114">
    <property type="entry name" value="TRYPSIN_HIS"/>
</dbReference>
<keyword evidence="9" id="KW-1185">Reference proteome</keyword>
<protein>
    <recommendedName>
        <fullName evidence="5">trypsin</fullName>
        <ecNumber evidence="5">3.4.21.4</ecNumber>
    </recommendedName>
</protein>
<dbReference type="GO" id="GO:0004252">
    <property type="term" value="F:serine-type endopeptidase activity"/>
    <property type="evidence" value="ECO:0007669"/>
    <property type="project" value="UniProtKB-EC"/>
</dbReference>
<evidence type="ECO:0000313" key="8">
    <source>
        <dbReference type="Ensembl" id="ENSSRHP00000058901.1"/>
    </source>
</evidence>
<keyword evidence="2" id="KW-0865">Zymogen</keyword>
<feature type="signal peptide" evidence="6">
    <location>
        <begin position="1"/>
        <end position="29"/>
    </location>
</feature>
<dbReference type="PROSITE" id="PS50240">
    <property type="entry name" value="TRYPSIN_DOM"/>
    <property type="match status" value="1"/>
</dbReference>
<dbReference type="EC" id="3.4.21.4" evidence="5"/>
<dbReference type="PRINTS" id="PR00722">
    <property type="entry name" value="CHYMOTRYPSIN"/>
</dbReference>
<sequence length="246" mass="27574">INVFFQISLVHSLTFSAHVIVGIVNGTEAKPHSRPYMVSVQKNWLHTCGGFLISDEFVLTAAHCRKNSETLTVVVGAHDLKNKTEGSVCIRVKSYHQHPDFTEDPVMNDIMLLRLEKNVTQNEKVNWISIPIKEEETEVHSVCSVAGWGRLDNGSLSNRLMETHVKIMNHTKCENKWGKGDSGGPLVCGKTAVGVTSFGDPNLCNSPELPEVYMKVSAYLQWIHNGYFFTQSVKTANMKAYFMKIF</sequence>
<evidence type="ECO:0000256" key="1">
    <source>
        <dbReference type="ARBA" id="ARBA00004239"/>
    </source>
</evidence>
<dbReference type="PROSITE" id="PS00134">
    <property type="entry name" value="TRYPSIN_HIS"/>
    <property type="match status" value="1"/>
</dbReference>
<keyword evidence="6" id="KW-0732">Signal</keyword>
<evidence type="ECO:0000313" key="9">
    <source>
        <dbReference type="Proteomes" id="UP000472270"/>
    </source>
</evidence>
<dbReference type="Proteomes" id="UP000472270">
    <property type="component" value="Unassembled WGS sequence"/>
</dbReference>
<feature type="chain" id="PRO_5025417981" description="trypsin" evidence="6">
    <location>
        <begin position="30"/>
        <end position="246"/>
    </location>
</feature>
<dbReference type="Pfam" id="PF00089">
    <property type="entry name" value="Trypsin"/>
    <property type="match status" value="1"/>
</dbReference>
<dbReference type="SUPFAM" id="SSF50494">
    <property type="entry name" value="Trypsin-like serine proteases"/>
    <property type="match status" value="1"/>
</dbReference>
<comment type="catalytic activity">
    <reaction evidence="4">
        <text>Preferential cleavage: Arg-|-Xaa, Lys-|-Xaa.</text>
        <dbReference type="EC" id="3.4.21.4"/>
    </reaction>
</comment>
<dbReference type="InterPro" id="IPR043504">
    <property type="entry name" value="Peptidase_S1_PA_chymotrypsin"/>
</dbReference>
<accession>A0A673K8C1</accession>
<dbReference type="CDD" id="cd00190">
    <property type="entry name" value="Tryp_SPc"/>
    <property type="match status" value="1"/>
</dbReference>
<dbReference type="InterPro" id="IPR001314">
    <property type="entry name" value="Peptidase_S1A"/>
</dbReference>
<evidence type="ECO:0000259" key="7">
    <source>
        <dbReference type="PROSITE" id="PS50240"/>
    </source>
</evidence>
<gene>
    <name evidence="8" type="primary">LOC107728542</name>
</gene>
<dbReference type="PANTHER" id="PTHR24271:SF87">
    <property type="entry name" value="ARGININE ESTERASE-LIKE-RELATED"/>
    <property type="match status" value="1"/>
</dbReference>
<dbReference type="Gene3D" id="2.40.10.10">
    <property type="entry name" value="Trypsin-like serine proteases"/>
    <property type="match status" value="3"/>
</dbReference>
<organism evidence="8 9">
    <name type="scientific">Sinocyclocheilus rhinocerous</name>
    <dbReference type="NCBI Taxonomy" id="307959"/>
    <lineage>
        <taxon>Eukaryota</taxon>
        <taxon>Metazoa</taxon>
        <taxon>Chordata</taxon>
        <taxon>Craniata</taxon>
        <taxon>Vertebrata</taxon>
        <taxon>Euteleostomi</taxon>
        <taxon>Actinopterygii</taxon>
        <taxon>Neopterygii</taxon>
        <taxon>Teleostei</taxon>
        <taxon>Ostariophysi</taxon>
        <taxon>Cypriniformes</taxon>
        <taxon>Cyprinidae</taxon>
        <taxon>Cyprininae</taxon>
        <taxon>Sinocyclocheilus</taxon>
    </lineage>
</organism>
<reference evidence="8" key="1">
    <citation type="submission" date="2025-08" db="UniProtKB">
        <authorList>
            <consortium name="Ensembl"/>
        </authorList>
    </citation>
    <scope>IDENTIFICATION</scope>
</reference>
<keyword evidence="3" id="KW-1015">Disulfide bond</keyword>
<dbReference type="GO" id="GO:0006508">
    <property type="term" value="P:proteolysis"/>
    <property type="evidence" value="ECO:0007669"/>
    <property type="project" value="InterPro"/>
</dbReference>
<dbReference type="InterPro" id="IPR009003">
    <property type="entry name" value="Peptidase_S1_PA"/>
</dbReference>
<dbReference type="InterPro" id="IPR001254">
    <property type="entry name" value="Trypsin_dom"/>
</dbReference>
<proteinExistence type="predicted"/>
<reference evidence="8" key="2">
    <citation type="submission" date="2025-09" db="UniProtKB">
        <authorList>
            <consortium name="Ensembl"/>
        </authorList>
    </citation>
    <scope>IDENTIFICATION</scope>
</reference>
<evidence type="ECO:0000256" key="6">
    <source>
        <dbReference type="SAM" id="SignalP"/>
    </source>
</evidence>